<dbReference type="AlphaFoldDB" id="A0A9P7C5I2"/>
<evidence type="ECO:0000256" key="2">
    <source>
        <dbReference type="SAM" id="SignalP"/>
    </source>
</evidence>
<evidence type="ECO:0000313" key="3">
    <source>
        <dbReference type="EMBL" id="KAG1536283.1"/>
    </source>
</evidence>
<sequence>MARLTSWLFRLAPLLLLPLAAGALAEQASPQQARDAALVNRVTWGATPTELARAIAARGAATHRCLVHFAAIGRAGTGSPDRHTAKGQRPFRRGQAEREPPSQTNGA</sequence>
<keyword evidence="2" id="KW-0732">Signal</keyword>
<keyword evidence="4" id="KW-1185">Reference proteome</keyword>
<evidence type="ECO:0000313" key="4">
    <source>
        <dbReference type="Proteomes" id="UP000740926"/>
    </source>
</evidence>
<comment type="caution">
    <text evidence="3">The sequence shown here is derived from an EMBL/GenBank/DDBJ whole genome shotgun (WGS) entry which is preliminary data.</text>
</comment>
<name>A0A9P7C5I2_9FUNG</name>
<feature type="signal peptide" evidence="2">
    <location>
        <begin position="1"/>
        <end position="25"/>
    </location>
</feature>
<dbReference type="Proteomes" id="UP000740926">
    <property type="component" value="Unassembled WGS sequence"/>
</dbReference>
<proteinExistence type="predicted"/>
<evidence type="ECO:0000256" key="1">
    <source>
        <dbReference type="SAM" id="MobiDB-lite"/>
    </source>
</evidence>
<dbReference type="EMBL" id="JAANIU010007945">
    <property type="protein sequence ID" value="KAG1536283.1"/>
    <property type="molecule type" value="Genomic_DNA"/>
</dbReference>
<feature type="region of interest" description="Disordered" evidence="1">
    <location>
        <begin position="74"/>
        <end position="107"/>
    </location>
</feature>
<gene>
    <name evidence="3" type="ORF">G6F50_015103</name>
</gene>
<feature type="chain" id="PRO_5040354469" evidence="2">
    <location>
        <begin position="26"/>
        <end position="107"/>
    </location>
</feature>
<protein>
    <submittedName>
        <fullName evidence="3">Uncharacterized protein</fullName>
    </submittedName>
</protein>
<reference evidence="3 4" key="1">
    <citation type="journal article" date="2020" name="Microb. Genom.">
        <title>Genetic diversity of clinical and environmental Mucorales isolates obtained from an investigation of mucormycosis cases among solid organ transplant recipients.</title>
        <authorList>
            <person name="Nguyen M.H."/>
            <person name="Kaul D."/>
            <person name="Muto C."/>
            <person name="Cheng S.J."/>
            <person name="Richter R.A."/>
            <person name="Bruno V.M."/>
            <person name="Liu G."/>
            <person name="Beyhan S."/>
            <person name="Sundermann A.J."/>
            <person name="Mounaud S."/>
            <person name="Pasculle A.W."/>
            <person name="Nierman W.C."/>
            <person name="Driscoll E."/>
            <person name="Cumbie R."/>
            <person name="Clancy C.J."/>
            <person name="Dupont C.L."/>
        </authorList>
    </citation>
    <scope>NUCLEOTIDE SEQUENCE [LARGE SCALE GENOMIC DNA]</scope>
    <source>
        <strain evidence="3 4">GL24</strain>
    </source>
</reference>
<accession>A0A9P7C5I2</accession>
<organism evidence="3 4">
    <name type="scientific">Rhizopus delemar</name>
    <dbReference type="NCBI Taxonomy" id="936053"/>
    <lineage>
        <taxon>Eukaryota</taxon>
        <taxon>Fungi</taxon>
        <taxon>Fungi incertae sedis</taxon>
        <taxon>Mucoromycota</taxon>
        <taxon>Mucoromycotina</taxon>
        <taxon>Mucoromycetes</taxon>
        <taxon>Mucorales</taxon>
        <taxon>Mucorineae</taxon>
        <taxon>Rhizopodaceae</taxon>
        <taxon>Rhizopus</taxon>
    </lineage>
</organism>